<dbReference type="AlphaFoldDB" id="A0A9P1MBL9"/>
<dbReference type="EMBL" id="CALLCH030000012">
    <property type="protein sequence ID" value="CAI4215681.1"/>
    <property type="molecule type" value="Genomic_DNA"/>
</dbReference>
<keyword evidence="1" id="KW-0812">Transmembrane</keyword>
<organism evidence="2 3">
    <name type="scientific">Parascedosporium putredinis</name>
    <dbReference type="NCBI Taxonomy" id="1442378"/>
    <lineage>
        <taxon>Eukaryota</taxon>
        <taxon>Fungi</taxon>
        <taxon>Dikarya</taxon>
        <taxon>Ascomycota</taxon>
        <taxon>Pezizomycotina</taxon>
        <taxon>Sordariomycetes</taxon>
        <taxon>Hypocreomycetidae</taxon>
        <taxon>Microascales</taxon>
        <taxon>Microascaceae</taxon>
        <taxon>Parascedosporium</taxon>
    </lineage>
</organism>
<keyword evidence="1" id="KW-0472">Membrane</keyword>
<keyword evidence="3" id="KW-1185">Reference proteome</keyword>
<accession>A0A9P1MBL9</accession>
<evidence type="ECO:0000313" key="2">
    <source>
        <dbReference type="EMBL" id="CAI4215681.1"/>
    </source>
</evidence>
<gene>
    <name evidence="2" type="ORF">PPNO1_LOCUS5388</name>
</gene>
<reference evidence="2" key="1">
    <citation type="submission" date="2022-11" db="EMBL/GenBank/DDBJ databases">
        <authorList>
            <person name="Scott C."/>
            <person name="Bruce N."/>
        </authorList>
    </citation>
    <scope>NUCLEOTIDE SEQUENCE</scope>
</reference>
<proteinExistence type="predicted"/>
<evidence type="ECO:0000313" key="3">
    <source>
        <dbReference type="Proteomes" id="UP000838763"/>
    </source>
</evidence>
<dbReference type="OrthoDB" id="2100988at2759"/>
<evidence type="ECO:0000256" key="1">
    <source>
        <dbReference type="SAM" id="Phobius"/>
    </source>
</evidence>
<protein>
    <submittedName>
        <fullName evidence="2">Uncharacterized protein</fullName>
    </submittedName>
</protein>
<name>A0A9P1MBL9_9PEZI</name>
<comment type="caution">
    <text evidence="2">The sequence shown here is derived from an EMBL/GenBank/DDBJ whole genome shotgun (WGS) entry which is preliminary data.</text>
</comment>
<feature type="transmembrane region" description="Helical" evidence="1">
    <location>
        <begin position="16"/>
        <end position="34"/>
    </location>
</feature>
<sequence>MSGHLRVPANWKRNTFVLGAAVFGITCVIWKISAEKEQFAHRPEPERFYPSRGFVFPEISTLLFVTWKLMVRETDSWNRQLINWQKEDKLKAEQKSE</sequence>
<dbReference type="Proteomes" id="UP000838763">
    <property type="component" value="Unassembled WGS sequence"/>
</dbReference>
<keyword evidence="1" id="KW-1133">Transmembrane helix</keyword>